<comment type="similarity">
    <text evidence="1">Belongs to the copine family.</text>
</comment>
<dbReference type="CDD" id="cd04047">
    <property type="entry name" value="C2B_Copine"/>
    <property type="match status" value="1"/>
</dbReference>
<dbReference type="Pfam" id="PF07002">
    <property type="entry name" value="Copine"/>
    <property type="match status" value="1"/>
</dbReference>
<dbReference type="InterPro" id="IPR045052">
    <property type="entry name" value="Copine"/>
</dbReference>
<dbReference type="CDD" id="cd04048">
    <property type="entry name" value="C2A_Copine"/>
    <property type="match status" value="1"/>
</dbReference>
<evidence type="ECO:0000256" key="3">
    <source>
        <dbReference type="SAM" id="MobiDB-lite"/>
    </source>
</evidence>
<feature type="domain" description="C2" evidence="4">
    <location>
        <begin position="1"/>
        <end position="130"/>
    </location>
</feature>
<dbReference type="Pfam" id="PF00168">
    <property type="entry name" value="C2"/>
    <property type="match status" value="2"/>
</dbReference>
<sequence length="607" mass="66555">MSAFANDSVVGALVDDGTSQELQVFLAAEGLPKLDVRTGSDPFVIIYLKGARDSEYHEIGRTEVIRDSQNPQWTTQLNVRYHFEEMQSLLFRLWDADGDRDTSDHHDYIGATSLTMGELMGVDGGVPGRADRRILDDSGKARGQLKIYAEEKVHSSEYLVFSLAGRKLANKDGLFGKSDPYFVVNRLSEDGAWVGVHKSEVIKNNLNPRWSTQKLSLGKVGGDRYRPLRIEVWDYDKNGKHDYMGHCELSVHDILDRGERNDQSFDIAVVEEKKAQKKRNYTNSGHLCVTEARLVVIPSFLDYLAGGLEISMMVSIDFTGSNGNPLDPISLHAISSSGAANEYERAINAVGRVLEPYDADKMFPVYGFGARTSAGAPVSHAFRLVPSAEQEEVRGVDGILSVYKAAIPNVQFSGPTIFTPMIHEATQIAEEYRVLEEAGHPLEYLVLLIMTDGVINDMQNTIDAIVECSHLPMSIIIVGVGDADFSNMHVLDGDEHRLRNRSGKEAVRDIVQFVPFRALASLFQEADLARAVLAELPGQVEQYFRAKHVQPRPRVYTMGSSFGGRAGAAGVPSAPGPEEEPPLPGDETPKAGPAAPPSYFSATGGTS</sequence>
<accession>A0A7R9U4V3</accession>
<protein>
    <recommendedName>
        <fullName evidence="4">C2 domain-containing protein</fullName>
    </recommendedName>
</protein>
<dbReference type="EMBL" id="HBEA01005569">
    <property type="protein sequence ID" value="CAD8254770.1"/>
    <property type="molecule type" value="Transcribed_RNA"/>
</dbReference>
<feature type="domain" description="C2" evidence="4">
    <location>
        <begin position="139"/>
        <end position="265"/>
    </location>
</feature>
<dbReference type="AlphaFoldDB" id="A0A7R9U4V3"/>
<dbReference type="SMART" id="SM00239">
    <property type="entry name" value="C2"/>
    <property type="match status" value="2"/>
</dbReference>
<reference evidence="5" key="1">
    <citation type="submission" date="2021-01" db="EMBL/GenBank/DDBJ databases">
        <authorList>
            <person name="Corre E."/>
            <person name="Pelletier E."/>
            <person name="Niang G."/>
            <person name="Scheremetjew M."/>
            <person name="Finn R."/>
            <person name="Kale V."/>
            <person name="Holt S."/>
            <person name="Cochrane G."/>
            <person name="Meng A."/>
            <person name="Brown T."/>
            <person name="Cohen L."/>
        </authorList>
    </citation>
    <scope>NUCLEOTIDE SEQUENCE</scope>
    <source>
        <strain evidence="5">CCMP2078</strain>
    </source>
</reference>
<dbReference type="InterPro" id="IPR035892">
    <property type="entry name" value="C2_domain_sf"/>
</dbReference>
<dbReference type="PANTHER" id="PTHR10857">
    <property type="entry name" value="COPINE"/>
    <property type="match status" value="1"/>
</dbReference>
<dbReference type="InterPro" id="IPR010734">
    <property type="entry name" value="Copine_C"/>
</dbReference>
<dbReference type="GO" id="GO:0005886">
    <property type="term" value="C:plasma membrane"/>
    <property type="evidence" value="ECO:0007669"/>
    <property type="project" value="TreeGrafter"/>
</dbReference>
<dbReference type="InterPro" id="IPR000008">
    <property type="entry name" value="C2_dom"/>
</dbReference>
<dbReference type="GO" id="GO:0071277">
    <property type="term" value="P:cellular response to calcium ion"/>
    <property type="evidence" value="ECO:0007669"/>
    <property type="project" value="TreeGrafter"/>
</dbReference>
<evidence type="ECO:0000256" key="2">
    <source>
        <dbReference type="ARBA" id="ARBA00022737"/>
    </source>
</evidence>
<dbReference type="Gene3D" id="2.60.40.150">
    <property type="entry name" value="C2 domain"/>
    <property type="match status" value="2"/>
</dbReference>
<dbReference type="SMART" id="SM00327">
    <property type="entry name" value="VWA"/>
    <property type="match status" value="1"/>
</dbReference>
<evidence type="ECO:0000313" key="5">
    <source>
        <dbReference type="EMBL" id="CAD8254770.1"/>
    </source>
</evidence>
<organism evidence="5">
    <name type="scientific">Pinguiococcus pyrenoidosus</name>
    <dbReference type="NCBI Taxonomy" id="172671"/>
    <lineage>
        <taxon>Eukaryota</taxon>
        <taxon>Sar</taxon>
        <taxon>Stramenopiles</taxon>
        <taxon>Ochrophyta</taxon>
        <taxon>Pinguiophyceae</taxon>
        <taxon>Pinguiochrysidales</taxon>
        <taxon>Pinguiochrysidaceae</taxon>
        <taxon>Pinguiococcus</taxon>
    </lineage>
</organism>
<feature type="region of interest" description="Disordered" evidence="3">
    <location>
        <begin position="558"/>
        <end position="607"/>
    </location>
</feature>
<dbReference type="PANTHER" id="PTHR10857:SF106">
    <property type="entry name" value="C2 DOMAIN-CONTAINING PROTEIN"/>
    <property type="match status" value="1"/>
</dbReference>
<dbReference type="InterPro" id="IPR002035">
    <property type="entry name" value="VWF_A"/>
</dbReference>
<dbReference type="PROSITE" id="PS50004">
    <property type="entry name" value="C2"/>
    <property type="match status" value="2"/>
</dbReference>
<dbReference type="SUPFAM" id="SSF49562">
    <property type="entry name" value="C2 domain (Calcium/lipid-binding domain, CaLB)"/>
    <property type="match status" value="2"/>
</dbReference>
<dbReference type="InterPro" id="IPR036465">
    <property type="entry name" value="vWFA_dom_sf"/>
</dbReference>
<name>A0A7R9U4V3_9STRA</name>
<gene>
    <name evidence="5" type="ORF">PPYR1160_LOCUS4262</name>
</gene>
<dbReference type="SUPFAM" id="SSF53300">
    <property type="entry name" value="vWA-like"/>
    <property type="match status" value="1"/>
</dbReference>
<keyword evidence="2" id="KW-0677">Repeat</keyword>
<proteinExistence type="inferred from homology"/>
<dbReference type="GO" id="GO:0005544">
    <property type="term" value="F:calcium-dependent phospholipid binding"/>
    <property type="evidence" value="ECO:0007669"/>
    <property type="project" value="InterPro"/>
</dbReference>
<dbReference type="InterPro" id="IPR037768">
    <property type="entry name" value="C2B_Copine"/>
</dbReference>
<evidence type="ECO:0000256" key="1">
    <source>
        <dbReference type="ARBA" id="ARBA00009048"/>
    </source>
</evidence>
<evidence type="ECO:0000259" key="4">
    <source>
        <dbReference type="PROSITE" id="PS50004"/>
    </source>
</evidence>